<dbReference type="OrthoDB" id="702at2"/>
<keyword evidence="1" id="KW-0808">Transferase</keyword>
<comment type="caution">
    <text evidence="1">The sequence shown here is derived from an EMBL/GenBank/DDBJ whole genome shotgun (WGS) entry which is preliminary data.</text>
</comment>
<dbReference type="NCBIfam" id="TIGR03573">
    <property type="entry name" value="WbuX"/>
    <property type="match status" value="1"/>
</dbReference>
<organism evidence="1 2">
    <name type="scientific">Sediminibacterium goheungense</name>
    <dbReference type="NCBI Taxonomy" id="1086393"/>
    <lineage>
        <taxon>Bacteria</taxon>
        <taxon>Pseudomonadati</taxon>
        <taxon>Bacteroidota</taxon>
        <taxon>Chitinophagia</taxon>
        <taxon>Chitinophagales</taxon>
        <taxon>Chitinophagaceae</taxon>
        <taxon>Sediminibacterium</taxon>
    </lineage>
</organism>
<dbReference type="Proteomes" id="UP000295741">
    <property type="component" value="Unassembled WGS sequence"/>
</dbReference>
<keyword evidence="2" id="KW-1185">Reference proteome</keyword>
<reference evidence="1 2" key="1">
    <citation type="submission" date="2019-03" db="EMBL/GenBank/DDBJ databases">
        <title>Genomic Encyclopedia of Archaeal and Bacterial Type Strains, Phase II (KMG-II): from individual species to whole genera.</title>
        <authorList>
            <person name="Goeker M."/>
        </authorList>
    </citation>
    <scope>NUCLEOTIDE SEQUENCE [LARGE SCALE GENOMIC DNA]</scope>
    <source>
        <strain evidence="1 2">DSM 28323</strain>
    </source>
</reference>
<proteinExistence type="predicted"/>
<evidence type="ECO:0000313" key="2">
    <source>
        <dbReference type="Proteomes" id="UP000295741"/>
    </source>
</evidence>
<name>A0A4R6IY68_9BACT</name>
<dbReference type="AlphaFoldDB" id="A0A4R6IY68"/>
<evidence type="ECO:0000313" key="1">
    <source>
        <dbReference type="EMBL" id="TDO26916.1"/>
    </source>
</evidence>
<sequence length="416" mass="49166">MQYCKRCLYPENHPLNIIFDEDGVCSGCRVHEEKDILDWNSRGNKLKSIFEGYKNKSGNNYDCIIPISGARDSYFIVHTVKNVFGMNPLLVTYNKHYNTELGIRNLAYLRTLFDCDTLTMTVSPERVKNITRATLRKMGSMYWHCLAGQTVFPVQVAVKFKIPLIVWGCHQGIDQVGMFSHLDEVEMTRKYRKDHDLMGYEAEDLVDIFDHVREEDLIQYFYPSDTEIERVGVRGIYLNNYIRWDTKAQHEKMIKMYGYETGLQQRTFDTYNDVDCFHYSDLHDYIKWLKWGYAKATDHASREIRFGRLSREEGIDLVEKWSSRPASMDLFCDWLKIDKEALQLVLDQHRHPSAWKRDLSTWEWNLKDSISNHRYDQNIDKVRLQKIEDCNFSITPSRRPGYKDDKYVLIGKGFIN</sequence>
<dbReference type="GO" id="GO:0016740">
    <property type="term" value="F:transferase activity"/>
    <property type="evidence" value="ECO:0007669"/>
    <property type="project" value="UniProtKB-KW"/>
</dbReference>
<dbReference type="EMBL" id="SNWP01000011">
    <property type="protein sequence ID" value="TDO26916.1"/>
    <property type="molecule type" value="Genomic_DNA"/>
</dbReference>
<dbReference type="SUPFAM" id="SSF52402">
    <property type="entry name" value="Adenine nucleotide alpha hydrolases-like"/>
    <property type="match status" value="1"/>
</dbReference>
<protein>
    <submittedName>
        <fullName evidence="1">N-acetyl sugar amidotransferase</fullName>
    </submittedName>
</protein>
<accession>A0A4R6IY68</accession>
<dbReference type="RefSeq" id="WP_133474788.1">
    <property type="nucleotide sequence ID" value="NZ_SNWP01000011.1"/>
</dbReference>
<dbReference type="InterPro" id="IPR020022">
    <property type="entry name" value="N-acetyl_sugar_amidoTrfase"/>
</dbReference>
<gene>
    <name evidence="1" type="ORF">BC659_2231</name>
</gene>